<evidence type="ECO:0000313" key="2">
    <source>
        <dbReference type="Proteomes" id="UP001230986"/>
    </source>
</evidence>
<name>A0ABT7LYU9_9CYAN</name>
<dbReference type="EMBL" id="JASVEJ010000025">
    <property type="protein sequence ID" value="MDL5057192.1"/>
    <property type="molecule type" value="Genomic_DNA"/>
</dbReference>
<accession>A0ABT7LYU9</accession>
<gene>
    <name evidence="1" type="ORF">QQ055_06890</name>
</gene>
<reference evidence="1 2" key="1">
    <citation type="submission" date="2023-06" db="EMBL/GenBank/DDBJ databases">
        <title>Whole genome sequence of Oscillatoria calcuttensis NRMC-F 0142.</title>
        <authorList>
            <person name="Shakena Fathima T."/>
            <person name="Muralitharan G."/>
            <person name="Thajuddin N."/>
        </authorList>
    </citation>
    <scope>NUCLEOTIDE SEQUENCE [LARGE SCALE GENOMIC DNA]</scope>
    <source>
        <strain evidence="1 2">NRMC-F 0142</strain>
    </source>
</reference>
<proteinExistence type="predicted"/>
<sequence>MNLLLFLGVQLRLFMGCQAWILWQPDNSTFATVPYRHQQQRKKRSC</sequence>
<protein>
    <submittedName>
        <fullName evidence="1">Uncharacterized protein</fullName>
    </submittedName>
</protein>
<dbReference type="RefSeq" id="WP_286004412.1">
    <property type="nucleotide sequence ID" value="NZ_JASVEJ010000025.1"/>
</dbReference>
<comment type="caution">
    <text evidence="1">The sequence shown here is derived from an EMBL/GenBank/DDBJ whole genome shotgun (WGS) entry which is preliminary data.</text>
</comment>
<evidence type="ECO:0000313" key="1">
    <source>
        <dbReference type="EMBL" id="MDL5057192.1"/>
    </source>
</evidence>
<keyword evidence="2" id="KW-1185">Reference proteome</keyword>
<dbReference type="Proteomes" id="UP001230986">
    <property type="component" value="Unassembled WGS sequence"/>
</dbReference>
<organism evidence="1 2">
    <name type="scientific">Geitlerinema calcuttense NRMC-F 0142</name>
    <dbReference type="NCBI Taxonomy" id="2922238"/>
    <lineage>
        <taxon>Bacteria</taxon>
        <taxon>Bacillati</taxon>
        <taxon>Cyanobacteriota</taxon>
        <taxon>Cyanophyceae</taxon>
        <taxon>Geitlerinematales</taxon>
        <taxon>Geitlerinemataceae</taxon>
        <taxon>Geitlerinema</taxon>
    </lineage>
</organism>